<evidence type="ECO:0000313" key="2">
    <source>
        <dbReference type="EMBL" id="CAF1566284.1"/>
    </source>
</evidence>
<feature type="region of interest" description="Disordered" evidence="1">
    <location>
        <begin position="609"/>
        <end position="628"/>
    </location>
</feature>
<feature type="non-terminal residue" evidence="2">
    <location>
        <position position="1"/>
    </location>
</feature>
<feature type="compositionally biased region" description="Basic residues" evidence="1">
    <location>
        <begin position="694"/>
        <end position="707"/>
    </location>
</feature>
<dbReference type="EMBL" id="CAJNOR010005530">
    <property type="protein sequence ID" value="CAF1566284.1"/>
    <property type="molecule type" value="Genomic_DNA"/>
</dbReference>
<name>A0A815Y6K7_ADIRI</name>
<feature type="region of interest" description="Disordered" evidence="1">
    <location>
        <begin position="512"/>
        <end position="576"/>
    </location>
</feature>
<evidence type="ECO:0000313" key="3">
    <source>
        <dbReference type="Proteomes" id="UP000663828"/>
    </source>
</evidence>
<feature type="compositionally biased region" description="Low complexity" evidence="1">
    <location>
        <begin position="763"/>
        <end position="773"/>
    </location>
</feature>
<dbReference type="Proteomes" id="UP000663828">
    <property type="component" value="Unassembled WGS sequence"/>
</dbReference>
<feature type="region of interest" description="Disordered" evidence="1">
    <location>
        <begin position="1261"/>
        <end position="1309"/>
    </location>
</feature>
<feature type="compositionally biased region" description="Low complexity" evidence="1">
    <location>
        <begin position="1164"/>
        <end position="1176"/>
    </location>
</feature>
<comment type="caution">
    <text evidence="2">The sequence shown here is derived from an EMBL/GenBank/DDBJ whole genome shotgun (WGS) entry which is preliminary data.</text>
</comment>
<accession>A0A815Y6K7</accession>
<proteinExistence type="predicted"/>
<keyword evidence="3" id="KW-1185">Reference proteome</keyword>
<reference evidence="2" key="1">
    <citation type="submission" date="2021-02" db="EMBL/GenBank/DDBJ databases">
        <authorList>
            <person name="Nowell W R."/>
        </authorList>
    </citation>
    <scope>NUCLEOTIDE SEQUENCE</scope>
</reference>
<organism evidence="2 3">
    <name type="scientific">Adineta ricciae</name>
    <name type="common">Rotifer</name>
    <dbReference type="NCBI Taxonomy" id="249248"/>
    <lineage>
        <taxon>Eukaryota</taxon>
        <taxon>Metazoa</taxon>
        <taxon>Spiralia</taxon>
        <taxon>Gnathifera</taxon>
        <taxon>Rotifera</taxon>
        <taxon>Eurotatoria</taxon>
        <taxon>Bdelloidea</taxon>
        <taxon>Adinetida</taxon>
        <taxon>Adinetidae</taxon>
        <taxon>Adineta</taxon>
    </lineage>
</organism>
<gene>
    <name evidence="2" type="ORF">XAT740_LOCUS44061</name>
</gene>
<feature type="compositionally biased region" description="Low complexity" evidence="1">
    <location>
        <begin position="540"/>
        <end position="574"/>
    </location>
</feature>
<feature type="compositionally biased region" description="Polar residues" evidence="1">
    <location>
        <begin position="663"/>
        <end position="682"/>
    </location>
</feature>
<evidence type="ECO:0000256" key="1">
    <source>
        <dbReference type="SAM" id="MobiDB-lite"/>
    </source>
</evidence>
<feature type="compositionally biased region" description="Polar residues" evidence="1">
    <location>
        <begin position="112"/>
        <end position="144"/>
    </location>
</feature>
<feature type="non-terminal residue" evidence="2">
    <location>
        <position position="1309"/>
    </location>
</feature>
<feature type="region of interest" description="Disordered" evidence="1">
    <location>
        <begin position="663"/>
        <end position="774"/>
    </location>
</feature>
<sequence>DNDYDDIEAIAAELAKAPTSSSTSGDVNDYFSTNMTDSHVLRLIRRYDPSSTNSATDSRNKVGRSLQSTRGIWHTVTPNSLSSMPSHVSTSLRSVVPQRALSTADEIFEPARQSSMPRLQRQQAVYEQEPLSSPSTPNPNQTFPKYTLPPSHTDLAVQSNKTEPLRIEIDPPVPPTAIKANGTTNAYQPLITTGTKRVCAAISKSERDLRLQLESYSPTTPSSPTTCPVRPPSPRMLINEQQGKESYRPLLGRSISTMGINNNDENTEIDDFDENSAPIINGSSVRKLQRLFTPKSSIDLSTALLNKQHRIDSVESNLNPSLNTNDTKLNKNELFSSTASLAPTLPNSISTETQKHPLSNGNITKPTTIVQESLSTPTLIKRPILRSHKTIDSTESLNRLNQSNQMPASELSHETYRFRHLNDHDQMTNSTTRLRNVAKVEPYSIDTTMNRPLYQTLSTQMTARNISPPPRTTSASAKARIILNSVGNTPTNTSTSSSAASLGGVIRHQNVRQSDFLMPNPSYPTPAAKTITVPAPPPSHTFQPFSSSSSYPAPQSTSMSSSHGSSHQLSNNNNKTLLYNGRSASVASSLNPTQQKYRPSTKIDLYQAKETNPSSAYRNGNSTIISNNNTYEQFDNYPLPSSYHYRPKEFASSTTAINASLNNAHQPSQGSLRSTLADQQQQQDERVLGGQQQSRRRFQRRKQMKRSKSADLYQGPVSPSNSTIQNNNSYFYPPTHKNEENKLNRQPRSTSRDLITGGDGNLSASSSSSSSSSIAHIERINRDTLLRYKSLDSMTFNNRKLNLPDKYNNQNTNTRRAVSKPTNIDFDSDDSVCGIPKPRKPILTRIGIDKTQGKPCAQVDEIFDRCLSRTTRLCTTSKTDGISDKSLPIFSSPEEKDRSLHTRAISNYDIGNSGTSTRFTNAIHQDEITTDQTSRLVKTNLPVQLSTIKITNSKQRERNLMEHEQETGSSLIDSRLYAQTSGTPTTKRRNLIYSRSEEIYSTPPPMDDVFHDAVDNFNTNQDQTDMPTKIFTDWNRPFENKHTPKPVQNQELYIRESTDVTIPITSSKPKEFSPTLSFTRPLKSSIEKLQQNTDNNNDSASISTANRSIYLPIEKQRGLSEIIRKRNSRYKVEDYKRSIQKSSTFDEQQSQYFRSLSARDNSHDNTNSHSTSSTRSLRQIRPFSKTQSMDFSYEYDQPSFSSSGRFPSNEKIYEEQNSNEQNEFDDKIDVSARRNLFETFSKDSPIARSLIRSKSFKEKSFSSFNERYSVPVKSQDDTKQGSSIGQECVPNENSLGDNSSEVFDDDTSK</sequence>
<feature type="region of interest" description="Disordered" evidence="1">
    <location>
        <begin position="1156"/>
        <end position="1181"/>
    </location>
</feature>
<feature type="compositionally biased region" description="Polar residues" evidence="1">
    <location>
        <begin position="1280"/>
        <end position="1301"/>
    </location>
</feature>
<feature type="compositionally biased region" description="Polar residues" evidence="1">
    <location>
        <begin position="744"/>
        <end position="753"/>
    </location>
</feature>
<protein>
    <submittedName>
        <fullName evidence="2">Uncharacterized protein</fullName>
    </submittedName>
</protein>
<feature type="region of interest" description="Disordered" evidence="1">
    <location>
        <begin position="108"/>
        <end position="155"/>
    </location>
</feature>
<feature type="region of interest" description="Disordered" evidence="1">
    <location>
        <begin position="47"/>
        <end position="66"/>
    </location>
</feature>
<feature type="compositionally biased region" description="Polar residues" evidence="1">
    <location>
        <begin position="609"/>
        <end position="620"/>
    </location>
</feature>
<feature type="compositionally biased region" description="Polar residues" evidence="1">
    <location>
        <begin position="717"/>
        <end position="730"/>
    </location>
</feature>